<evidence type="ECO:0000313" key="3">
    <source>
        <dbReference type="Proteomes" id="UP001497482"/>
    </source>
</evidence>
<protein>
    <submittedName>
        <fullName evidence="2">Uncharacterized protein</fullName>
    </submittedName>
</protein>
<feature type="region of interest" description="Disordered" evidence="1">
    <location>
        <begin position="1"/>
        <end position="28"/>
    </location>
</feature>
<dbReference type="AlphaFoldDB" id="A0AAV2MQF9"/>
<organism evidence="2 3">
    <name type="scientific">Knipowitschia caucasica</name>
    <name type="common">Caucasian dwarf goby</name>
    <name type="synonym">Pomatoschistus caucasicus</name>
    <dbReference type="NCBI Taxonomy" id="637954"/>
    <lineage>
        <taxon>Eukaryota</taxon>
        <taxon>Metazoa</taxon>
        <taxon>Chordata</taxon>
        <taxon>Craniata</taxon>
        <taxon>Vertebrata</taxon>
        <taxon>Euteleostomi</taxon>
        <taxon>Actinopterygii</taxon>
        <taxon>Neopterygii</taxon>
        <taxon>Teleostei</taxon>
        <taxon>Neoteleostei</taxon>
        <taxon>Acanthomorphata</taxon>
        <taxon>Gobiaria</taxon>
        <taxon>Gobiiformes</taxon>
        <taxon>Gobioidei</taxon>
        <taxon>Gobiidae</taxon>
        <taxon>Gobiinae</taxon>
        <taxon>Knipowitschia</taxon>
    </lineage>
</organism>
<dbReference type="EMBL" id="OZ035831">
    <property type="protein sequence ID" value="CAL1615807.1"/>
    <property type="molecule type" value="Genomic_DNA"/>
</dbReference>
<feature type="compositionally biased region" description="Polar residues" evidence="1">
    <location>
        <begin position="18"/>
        <end position="27"/>
    </location>
</feature>
<reference evidence="2 3" key="1">
    <citation type="submission" date="2024-04" db="EMBL/GenBank/DDBJ databases">
        <authorList>
            <person name="Waldvogel A.-M."/>
            <person name="Schoenle A."/>
        </authorList>
    </citation>
    <scope>NUCLEOTIDE SEQUENCE [LARGE SCALE GENOMIC DNA]</scope>
</reference>
<name>A0AAV2MQF9_KNICA</name>
<sequence length="82" mass="9097">MSPLRRPVGHKLSVGLPESQQDSTPTSIDFHDQQWERRTGLLHHQALDLELFGSVVNLVLFIESNKELRFHVGALVTPGGGV</sequence>
<keyword evidence="3" id="KW-1185">Reference proteome</keyword>
<accession>A0AAV2MQF9</accession>
<proteinExistence type="predicted"/>
<evidence type="ECO:0000313" key="2">
    <source>
        <dbReference type="EMBL" id="CAL1615807.1"/>
    </source>
</evidence>
<evidence type="ECO:0000256" key="1">
    <source>
        <dbReference type="SAM" id="MobiDB-lite"/>
    </source>
</evidence>
<dbReference type="Proteomes" id="UP001497482">
    <property type="component" value="Chromosome 9"/>
</dbReference>
<gene>
    <name evidence="2" type="ORF">KC01_LOCUS41685</name>
</gene>